<comment type="similarity">
    <text evidence="6 18">Belongs to the sugar phosphate cyclases superfamily. Dehydroquinate synthase family.</text>
</comment>
<evidence type="ECO:0000256" key="7">
    <source>
        <dbReference type="ARBA" id="ARBA00013031"/>
    </source>
</evidence>
<keyword evidence="9 18" id="KW-0963">Cytoplasm</keyword>
<evidence type="ECO:0000256" key="18">
    <source>
        <dbReference type="HAMAP-Rule" id="MF_00110"/>
    </source>
</evidence>
<dbReference type="Gene3D" id="3.40.50.1970">
    <property type="match status" value="1"/>
</dbReference>
<comment type="cofactor">
    <cofactor evidence="3">
        <name>Zn(2+)</name>
        <dbReference type="ChEBI" id="CHEBI:29105"/>
    </cofactor>
</comment>
<evidence type="ECO:0000256" key="5">
    <source>
        <dbReference type="ARBA" id="ARBA00004661"/>
    </source>
</evidence>
<evidence type="ECO:0000259" key="20">
    <source>
        <dbReference type="Pfam" id="PF24621"/>
    </source>
</evidence>
<feature type="binding site" evidence="18">
    <location>
        <begin position="129"/>
        <end position="130"/>
    </location>
    <ligand>
        <name>NAD(+)</name>
        <dbReference type="ChEBI" id="CHEBI:57540"/>
    </ligand>
</feature>
<dbReference type="Pfam" id="PF01761">
    <property type="entry name" value="DHQ_synthase"/>
    <property type="match status" value="1"/>
</dbReference>
<comment type="pathway">
    <text evidence="5 18">Metabolic intermediate biosynthesis; chorismate biosynthesis; chorismate from D-erythrose 4-phosphate and phosphoenolpyruvate: step 2/7.</text>
</comment>
<feature type="binding site" evidence="18">
    <location>
        <begin position="105"/>
        <end position="109"/>
    </location>
    <ligand>
        <name>NAD(+)</name>
        <dbReference type="ChEBI" id="CHEBI:57540"/>
    </ligand>
</feature>
<evidence type="ECO:0000256" key="10">
    <source>
        <dbReference type="ARBA" id="ARBA00022605"/>
    </source>
</evidence>
<dbReference type="InterPro" id="IPR030963">
    <property type="entry name" value="DHQ_synth_fam"/>
</dbReference>
<dbReference type="GO" id="GO:0046872">
    <property type="term" value="F:metal ion binding"/>
    <property type="evidence" value="ECO:0007669"/>
    <property type="project" value="UniProtKB-KW"/>
</dbReference>
<evidence type="ECO:0000256" key="2">
    <source>
        <dbReference type="ARBA" id="ARBA00001911"/>
    </source>
</evidence>
<feature type="binding site" evidence="18">
    <location>
        <position position="142"/>
    </location>
    <ligand>
        <name>NAD(+)</name>
        <dbReference type="ChEBI" id="CHEBI:57540"/>
    </ligand>
</feature>
<evidence type="ECO:0000256" key="8">
    <source>
        <dbReference type="ARBA" id="ARBA00017684"/>
    </source>
</evidence>
<evidence type="ECO:0000256" key="4">
    <source>
        <dbReference type="ARBA" id="ARBA00004496"/>
    </source>
</evidence>
<keyword evidence="14 18" id="KW-0520">NAD</keyword>
<dbReference type="PANTHER" id="PTHR43622">
    <property type="entry name" value="3-DEHYDROQUINATE SYNTHASE"/>
    <property type="match status" value="1"/>
</dbReference>
<evidence type="ECO:0000256" key="1">
    <source>
        <dbReference type="ARBA" id="ARBA00001393"/>
    </source>
</evidence>
<dbReference type="RefSeq" id="WP_015694932.1">
    <property type="nucleotide sequence ID" value="NZ_AP018492.1"/>
</dbReference>
<dbReference type="GO" id="GO:0003856">
    <property type="term" value="F:3-dehydroquinate synthase activity"/>
    <property type="evidence" value="ECO:0007669"/>
    <property type="project" value="UniProtKB-UniRule"/>
</dbReference>
<dbReference type="EMBL" id="AP018492">
    <property type="protein sequence ID" value="BBC60987.1"/>
    <property type="molecule type" value="Genomic_DNA"/>
</dbReference>
<dbReference type="SUPFAM" id="SSF56796">
    <property type="entry name" value="Dehydroquinate synthase-like"/>
    <property type="match status" value="1"/>
</dbReference>
<evidence type="ECO:0000256" key="9">
    <source>
        <dbReference type="ARBA" id="ARBA00022490"/>
    </source>
</evidence>
<feature type="binding site" evidence="18">
    <location>
        <position position="184"/>
    </location>
    <ligand>
        <name>Zn(2+)</name>
        <dbReference type="ChEBI" id="CHEBI:29105"/>
    </ligand>
</feature>
<sequence length="357" mass="39561">MKLTVTLPNHSYELWIKKGAIQQVGNWIASIWAPQKIAIITDENVCPLYAKQVIQQLEKNNFIPFLITVPAGETSKSLHVASKIYHSFAEFGLTRSDGIIALGGGVVGDLAGFVASTYMRGCHFLQIPTTLLAQVDSSIGGKTAINTEKAKNLIGTFSQPDGVLIDPDTLKTLDIRYLREGMAEIIKSAAIADENFWLQLANLKNESEFLQQAENMITTSCQIKKQAVENDEFDHGTRLLLNFGHTIGHALENVQGYGQLAHGEAVAIGMCQVTQVSEEKGLTETGTYVKLKAMIEKFHLPNNKQTYAEEKLFQAIVHDKKIRGDNIQLVILEKIGKAKILSLPINNIKEYLKRKEN</sequence>
<dbReference type="Gene3D" id="1.20.1090.10">
    <property type="entry name" value="Dehydroquinate synthase-like - alpha domain"/>
    <property type="match status" value="1"/>
</dbReference>
<reference evidence="21 22" key="1">
    <citation type="submission" date="2018-01" db="EMBL/GenBank/DDBJ databases">
        <title>Whole genome sequence of Melissococcus plutonius DAT561.</title>
        <authorList>
            <person name="Okumura K."/>
            <person name="Takamatsu D."/>
            <person name="Okura M."/>
        </authorList>
    </citation>
    <scope>NUCLEOTIDE SEQUENCE [LARGE SCALE GENOMIC DNA]</scope>
    <source>
        <strain evidence="21 22">DAT561</strain>
    </source>
</reference>
<dbReference type="GO" id="GO:0008652">
    <property type="term" value="P:amino acid biosynthetic process"/>
    <property type="evidence" value="ECO:0007669"/>
    <property type="project" value="UniProtKB-KW"/>
</dbReference>
<dbReference type="InterPro" id="IPR050071">
    <property type="entry name" value="Dehydroquinate_synthase"/>
</dbReference>
<keyword evidence="16 18" id="KW-0456">Lyase</keyword>
<name>A0A2Z5Y289_9ENTE</name>
<comment type="cofactor">
    <cofactor evidence="2 18">
        <name>NAD(+)</name>
        <dbReference type="ChEBI" id="CHEBI:57540"/>
    </cofactor>
</comment>
<dbReference type="GeneID" id="57043423"/>
<dbReference type="PANTHER" id="PTHR43622:SF7">
    <property type="entry name" value="3-DEHYDROQUINATE SYNTHASE, CHLOROPLASTIC"/>
    <property type="match status" value="1"/>
</dbReference>
<dbReference type="InterPro" id="IPR056179">
    <property type="entry name" value="DHQS_C"/>
</dbReference>
<evidence type="ECO:0000313" key="22">
    <source>
        <dbReference type="Proteomes" id="UP000269226"/>
    </source>
</evidence>
<comment type="subcellular location">
    <subcellularLocation>
        <location evidence="4 18">Cytoplasm</location>
    </subcellularLocation>
</comment>
<comment type="cofactor">
    <cofactor evidence="18">
        <name>Co(2+)</name>
        <dbReference type="ChEBI" id="CHEBI:48828"/>
    </cofactor>
    <cofactor evidence="18">
        <name>Zn(2+)</name>
        <dbReference type="ChEBI" id="CHEBI:29105"/>
    </cofactor>
    <text evidence="18">Binds 1 divalent metal cation per subunit. Can use either Co(2+) or Zn(2+).</text>
</comment>
<dbReference type="FunFam" id="3.40.50.1970:FF:000007">
    <property type="entry name" value="Pentafunctional AROM polypeptide"/>
    <property type="match status" value="1"/>
</dbReference>
<accession>A0A2Z5Y289</accession>
<evidence type="ECO:0000256" key="14">
    <source>
        <dbReference type="ARBA" id="ARBA00023027"/>
    </source>
</evidence>
<keyword evidence="13 18" id="KW-0862">Zinc</keyword>
<comment type="caution">
    <text evidence="18">Lacks conserved residue(s) required for the propagation of feature annotation.</text>
</comment>
<keyword evidence="15 18" id="KW-0057">Aromatic amino acid biosynthesis</keyword>
<dbReference type="UniPathway" id="UPA00053">
    <property type="reaction ID" value="UER00085"/>
</dbReference>
<feature type="binding site" evidence="18">
    <location>
        <begin position="169"/>
        <end position="172"/>
    </location>
    <ligand>
        <name>NAD(+)</name>
        <dbReference type="ChEBI" id="CHEBI:57540"/>
    </ligand>
</feature>
<comment type="function">
    <text evidence="18">Catalyzes the conversion of 3-deoxy-D-arabino-heptulosonate 7-phosphate (DAHP) to dehydroquinate (DHQ).</text>
</comment>
<evidence type="ECO:0000256" key="11">
    <source>
        <dbReference type="ARBA" id="ARBA00022723"/>
    </source>
</evidence>
<evidence type="ECO:0000256" key="13">
    <source>
        <dbReference type="ARBA" id="ARBA00022833"/>
    </source>
</evidence>
<evidence type="ECO:0000313" key="21">
    <source>
        <dbReference type="EMBL" id="BBC60987.1"/>
    </source>
</evidence>
<protein>
    <recommendedName>
        <fullName evidence="8 18">3-dehydroquinate synthase</fullName>
        <shortName evidence="18">DHQS</shortName>
        <ecNumber evidence="7 18">4.2.3.4</ecNumber>
    </recommendedName>
</protein>
<dbReference type="PIRSF" id="PIRSF001455">
    <property type="entry name" value="DHQ_synth"/>
    <property type="match status" value="1"/>
</dbReference>
<organism evidence="21 22">
    <name type="scientific">Melissococcus plutonius</name>
    <dbReference type="NCBI Taxonomy" id="33970"/>
    <lineage>
        <taxon>Bacteria</taxon>
        <taxon>Bacillati</taxon>
        <taxon>Bacillota</taxon>
        <taxon>Bacilli</taxon>
        <taxon>Lactobacillales</taxon>
        <taxon>Enterococcaceae</taxon>
        <taxon>Melissococcus</taxon>
    </lineage>
</organism>
<dbReference type="CDD" id="cd08195">
    <property type="entry name" value="DHQS"/>
    <property type="match status" value="1"/>
</dbReference>
<dbReference type="GO" id="GO:0009423">
    <property type="term" value="P:chorismate biosynthetic process"/>
    <property type="evidence" value="ECO:0007669"/>
    <property type="project" value="UniProtKB-UniRule"/>
</dbReference>
<dbReference type="HAMAP" id="MF_00110">
    <property type="entry name" value="DHQ_synthase"/>
    <property type="match status" value="1"/>
</dbReference>
<dbReference type="InterPro" id="IPR016037">
    <property type="entry name" value="DHQ_synth_AroB"/>
</dbReference>
<comment type="catalytic activity">
    <reaction evidence="1 18">
        <text>7-phospho-2-dehydro-3-deoxy-D-arabino-heptonate = 3-dehydroquinate + phosphate</text>
        <dbReference type="Rhea" id="RHEA:21968"/>
        <dbReference type="ChEBI" id="CHEBI:32364"/>
        <dbReference type="ChEBI" id="CHEBI:43474"/>
        <dbReference type="ChEBI" id="CHEBI:58394"/>
        <dbReference type="EC" id="4.2.3.4"/>
    </reaction>
</comment>
<evidence type="ECO:0000256" key="12">
    <source>
        <dbReference type="ARBA" id="ARBA00022741"/>
    </source>
</evidence>
<dbReference type="Pfam" id="PF24621">
    <property type="entry name" value="DHQS_C"/>
    <property type="match status" value="1"/>
</dbReference>
<feature type="binding site" evidence="18">
    <location>
        <position position="245"/>
    </location>
    <ligand>
        <name>Zn(2+)</name>
        <dbReference type="ChEBI" id="CHEBI:29105"/>
    </ligand>
</feature>
<dbReference type="EC" id="4.2.3.4" evidence="7 18"/>
<keyword evidence="10 18" id="KW-0028">Amino-acid biosynthesis</keyword>
<evidence type="ECO:0000259" key="19">
    <source>
        <dbReference type="Pfam" id="PF01761"/>
    </source>
</evidence>
<feature type="domain" description="3-dehydroquinate synthase C-terminal" evidence="20">
    <location>
        <begin position="181"/>
        <end position="321"/>
    </location>
</feature>
<evidence type="ECO:0000256" key="3">
    <source>
        <dbReference type="ARBA" id="ARBA00001947"/>
    </source>
</evidence>
<keyword evidence="17 18" id="KW-0170">Cobalt</keyword>
<evidence type="ECO:0000256" key="6">
    <source>
        <dbReference type="ARBA" id="ARBA00005412"/>
    </source>
</evidence>
<evidence type="ECO:0000256" key="15">
    <source>
        <dbReference type="ARBA" id="ARBA00023141"/>
    </source>
</evidence>
<dbReference type="Proteomes" id="UP000269226">
    <property type="component" value="Chromosome"/>
</dbReference>
<keyword evidence="12 18" id="KW-0547">Nucleotide-binding</keyword>
<feature type="binding site" evidence="18">
    <location>
        <position position="151"/>
    </location>
    <ligand>
        <name>NAD(+)</name>
        <dbReference type="ChEBI" id="CHEBI:57540"/>
    </ligand>
</feature>
<gene>
    <name evidence="18" type="primary">aroB</name>
    <name evidence="21" type="ORF">DAT561_0873</name>
</gene>
<dbReference type="GO" id="GO:0009073">
    <property type="term" value="P:aromatic amino acid family biosynthetic process"/>
    <property type="evidence" value="ECO:0007669"/>
    <property type="project" value="UniProtKB-KW"/>
</dbReference>
<dbReference type="InterPro" id="IPR030960">
    <property type="entry name" value="DHQS/DOIS_N"/>
</dbReference>
<feature type="binding site" evidence="18">
    <location>
        <position position="262"/>
    </location>
    <ligand>
        <name>Zn(2+)</name>
        <dbReference type="ChEBI" id="CHEBI:29105"/>
    </ligand>
</feature>
<proteinExistence type="inferred from homology"/>
<dbReference type="GO" id="GO:0005737">
    <property type="term" value="C:cytoplasm"/>
    <property type="evidence" value="ECO:0007669"/>
    <property type="project" value="UniProtKB-SubCell"/>
</dbReference>
<evidence type="ECO:0000256" key="17">
    <source>
        <dbReference type="ARBA" id="ARBA00023285"/>
    </source>
</evidence>
<dbReference type="AlphaFoldDB" id="A0A2Z5Y289"/>
<keyword evidence="11 18" id="KW-0479">Metal-binding</keyword>
<dbReference type="GO" id="GO:0000166">
    <property type="term" value="F:nucleotide binding"/>
    <property type="evidence" value="ECO:0007669"/>
    <property type="project" value="UniProtKB-KW"/>
</dbReference>
<evidence type="ECO:0000256" key="16">
    <source>
        <dbReference type="ARBA" id="ARBA00023239"/>
    </source>
</evidence>
<dbReference type="NCBIfam" id="TIGR01357">
    <property type="entry name" value="aroB"/>
    <property type="match status" value="1"/>
</dbReference>
<feature type="domain" description="3-dehydroquinate synthase N-terminal" evidence="19">
    <location>
        <begin position="67"/>
        <end position="179"/>
    </location>
</feature>